<dbReference type="Proteomes" id="UP000225890">
    <property type="component" value="Segment"/>
</dbReference>
<dbReference type="RefSeq" id="YP_009603223.1">
    <property type="nucleotide sequence ID" value="NC_041949.1"/>
</dbReference>
<organism evidence="1 2">
    <name type="scientific">Arthrobacter phage Amigo</name>
    <dbReference type="NCBI Taxonomy" id="1772291"/>
    <lineage>
        <taxon>Viruses</taxon>
        <taxon>Duplodnaviria</taxon>
        <taxon>Heunggongvirae</taxon>
        <taxon>Uroviricota</taxon>
        <taxon>Caudoviricetes</taxon>
        <taxon>Amigovirus</taxon>
        <taxon>Amigovirus amigo</taxon>
    </lineage>
</organism>
<dbReference type="InterPro" id="IPR008983">
    <property type="entry name" value="Tumour_necrosis_fac-like_dom"/>
</dbReference>
<evidence type="ECO:0000313" key="1">
    <source>
        <dbReference type="EMBL" id="ALY08394.1"/>
    </source>
</evidence>
<accession>A0A0U4IIY9</accession>
<dbReference type="KEGG" id="vg:40079134"/>
<name>A0A0U4IIY9_9CAUD</name>
<evidence type="ECO:0000313" key="2">
    <source>
        <dbReference type="Proteomes" id="UP000225890"/>
    </source>
</evidence>
<gene>
    <name evidence="1" type="primary">40</name>
    <name evidence="1" type="ORF">AMIGO_40</name>
</gene>
<dbReference type="Gene3D" id="2.60.120.40">
    <property type="match status" value="1"/>
</dbReference>
<dbReference type="EMBL" id="KU160638">
    <property type="protein sequence ID" value="ALY08394.1"/>
    <property type="molecule type" value="Genomic_DNA"/>
</dbReference>
<dbReference type="OrthoDB" id="32574at10239"/>
<dbReference type="GeneID" id="40079134"/>
<sequence length="187" mass="19084">MGAYTTNAQVWYPDTSDTAKLNTLLSTMASSIENGLGARMTKQETVKSMLATVLAGSTWTLANGVEATLPFAINPGGYNDGLTLASGIVTIVTPGLYFVAVNSMTTQSSGYADLRIYKNSGVFTRALGTSTTAGAGFAATATSGVMQFVAGDTIKATITVSGVTGSAAIHTGQATYNVMSVVLLKAA</sequence>
<protein>
    <submittedName>
        <fullName evidence="1">Uncharacterized protein</fullName>
    </submittedName>
</protein>
<proteinExistence type="predicted"/>
<keyword evidence="2" id="KW-1185">Reference proteome</keyword>
<reference evidence="1 2" key="1">
    <citation type="submission" date="2015-11" db="EMBL/GenBank/DDBJ databases">
        <authorList>
            <person name="Bagnasco F.G."/>
            <person name="Brynell Z.S."/>
            <person name="Burke S.O."/>
            <person name="Chimalakonda N.S."/>
            <person name="Connor J.A."/>
            <person name="Curtis K.N."/>
            <person name="Deaton B.M."/>
            <person name="Fahnestock A.K."/>
            <person name="Fratus C.R."/>
            <person name="Karstens A.W."/>
            <person name="Konde S.A."/>
            <person name="Lantz C.N."/>
            <person name="Lee S.M."/>
            <person name="Miller S.N."/>
            <person name="Minick J.E."/>
            <person name="Pruett K.M."/>
            <person name="Rose V.A."/>
            <person name="Schick A.M."/>
            <person name="Sells C.A."/>
            <person name="Sieker J.W."/>
            <person name="Thomas D.S."/>
            <person name="Warrad Y.M."/>
            <person name="Wyper J.F."/>
            <person name="Adair T.L."/>
            <person name="Gibbon B.C."/>
            <person name="Wu H."/>
            <person name="Jones W.S."/>
            <person name="Serrano M.G."/>
            <person name="Buck G."/>
            <person name="Lee V."/>
            <person name="Wang Y."/>
            <person name="Carvalho R."/>
            <person name="Voegtly L."/>
            <person name="Shi R."/>
            <person name="Duckworth R."/>
            <person name="Johnson A."/>
            <person name="Loviza R."/>
            <person name="Walstead R."/>
            <person name="Shah Z."/>
            <person name="Kiflezghi M."/>
            <person name="Wade K."/>
            <person name="Bradley K.W."/>
            <person name="Asai D.J."/>
            <person name="Bowman C.A."/>
            <person name="Russell D.A."/>
            <person name="Pope W.H."/>
            <person name="Jacobs-Sera D."/>
            <person name="Hendrix R.W."/>
            <person name="Hatfull G.F."/>
        </authorList>
    </citation>
    <scope>NUCLEOTIDE SEQUENCE [LARGE SCALE GENOMIC DNA]</scope>
</reference>